<dbReference type="InterPro" id="IPR045336">
    <property type="entry name" value="MmgE_PrpD_N"/>
</dbReference>
<dbReference type="EMBL" id="LT670818">
    <property type="protein sequence ID" value="SHH66007.1"/>
    <property type="molecule type" value="Genomic_DNA"/>
</dbReference>
<evidence type="ECO:0000313" key="5">
    <source>
        <dbReference type="Proteomes" id="UP000190675"/>
    </source>
</evidence>
<evidence type="ECO:0000259" key="2">
    <source>
        <dbReference type="Pfam" id="PF03972"/>
    </source>
</evidence>
<dbReference type="Gene3D" id="1.10.4100.10">
    <property type="entry name" value="2-methylcitrate dehydratase PrpD"/>
    <property type="match status" value="1"/>
</dbReference>
<feature type="domain" description="MmgE/PrpD N-terminal" evidence="2">
    <location>
        <begin position="12"/>
        <end position="246"/>
    </location>
</feature>
<dbReference type="RefSeq" id="WP_079572082.1">
    <property type="nucleotide sequence ID" value="NZ_LT670818.1"/>
</dbReference>
<comment type="similarity">
    <text evidence="1">Belongs to the PrpD family.</text>
</comment>
<protein>
    <submittedName>
        <fullName evidence="4">2-methylcitrate dehydratase PrpD</fullName>
    </submittedName>
</protein>
<feature type="domain" description="MmgE/PrpD C-terminal" evidence="3">
    <location>
        <begin position="273"/>
        <end position="428"/>
    </location>
</feature>
<dbReference type="PANTHER" id="PTHR16943">
    <property type="entry name" value="2-METHYLCITRATE DEHYDRATASE-RELATED"/>
    <property type="match status" value="1"/>
</dbReference>
<dbReference type="InterPro" id="IPR036148">
    <property type="entry name" value="MmgE/PrpD_sf"/>
</dbReference>
<evidence type="ECO:0000256" key="1">
    <source>
        <dbReference type="ARBA" id="ARBA00006174"/>
    </source>
</evidence>
<evidence type="ECO:0000259" key="3">
    <source>
        <dbReference type="Pfam" id="PF19305"/>
    </source>
</evidence>
<dbReference type="AlphaFoldDB" id="A0A1M5USH6"/>
<dbReference type="GO" id="GO:0016829">
    <property type="term" value="F:lyase activity"/>
    <property type="evidence" value="ECO:0007669"/>
    <property type="project" value="InterPro"/>
</dbReference>
<dbReference type="Pfam" id="PF19305">
    <property type="entry name" value="MmgE_PrpD_C"/>
    <property type="match status" value="1"/>
</dbReference>
<evidence type="ECO:0000313" key="4">
    <source>
        <dbReference type="EMBL" id="SHH66007.1"/>
    </source>
</evidence>
<organism evidence="4 5">
    <name type="scientific">Bradyrhizobium erythrophlei</name>
    <dbReference type="NCBI Taxonomy" id="1437360"/>
    <lineage>
        <taxon>Bacteria</taxon>
        <taxon>Pseudomonadati</taxon>
        <taxon>Pseudomonadota</taxon>
        <taxon>Alphaproteobacteria</taxon>
        <taxon>Hyphomicrobiales</taxon>
        <taxon>Nitrobacteraceae</taxon>
        <taxon>Bradyrhizobium</taxon>
    </lineage>
</organism>
<dbReference type="InterPro" id="IPR042188">
    <property type="entry name" value="MmgE/PrpD_sf_2"/>
</dbReference>
<dbReference type="OrthoDB" id="5415580at2"/>
<accession>A0A1M5USH6</accession>
<dbReference type="Gene3D" id="3.30.1330.120">
    <property type="entry name" value="2-methylcitrate dehydratase PrpD"/>
    <property type="match status" value="1"/>
</dbReference>
<dbReference type="Proteomes" id="UP000190675">
    <property type="component" value="Chromosome I"/>
</dbReference>
<reference evidence="4 5" key="1">
    <citation type="submission" date="2016-11" db="EMBL/GenBank/DDBJ databases">
        <authorList>
            <person name="Jaros S."/>
            <person name="Januszkiewicz K."/>
            <person name="Wedrychowicz H."/>
        </authorList>
    </citation>
    <scope>NUCLEOTIDE SEQUENCE [LARGE SCALE GENOMIC DNA]</scope>
    <source>
        <strain evidence="4 5">GAS242</strain>
    </source>
</reference>
<dbReference type="InterPro" id="IPR045337">
    <property type="entry name" value="MmgE_PrpD_C"/>
</dbReference>
<dbReference type="SUPFAM" id="SSF103378">
    <property type="entry name" value="2-methylcitrate dehydratase PrpD"/>
    <property type="match status" value="1"/>
</dbReference>
<gene>
    <name evidence="4" type="ORF">SAMN05444169_8632</name>
</gene>
<dbReference type="Pfam" id="PF03972">
    <property type="entry name" value="MmgE_PrpD_N"/>
    <property type="match status" value="1"/>
</dbReference>
<sequence length="457" mass="48024">MTSQLPKISVAETLADRIVALKLGILPAVTSRKCEDLLIDVVGLCVTARNEDYVASALAGWDDDGPCTAIGHARTLTAAGAAFVNGTAAHGEDFDDTFEGGPVHAGAVIVPAVLSACERHNPDGRMALTGIAVGTEVLCRLSLVVPKAVHKAGFHPTAIFGAMGAAAGVGAAIGLDARQIVDAFGIAGSMAGGIIEYLAEGAWTKRLHAGWAAQSGLRAALLARQGFVGPRTVFEGVHGLFHGFAHTMDGDYDALIGDFGTRWVTDTLAFKPYPCGTMAQPYIDCARRLAARGVKAEDIAEIVCEVAEGTVHRLWEPLASKQRPPNGYAAKFATPYLLATGFVHGGVGLSAFTEAAIHDASVLALAAKVKFVIDPQNPYPANYTGHIRATLKDGSVIEERQPHLRGGAQEPLTRQDVADKFTLNARHGGWTKAQSDATLKLLAGLYHGKIDLTALRQ</sequence>
<proteinExistence type="inferred from homology"/>
<dbReference type="InterPro" id="IPR042183">
    <property type="entry name" value="MmgE/PrpD_sf_1"/>
</dbReference>
<dbReference type="PANTHER" id="PTHR16943:SF8">
    <property type="entry name" value="2-METHYLCITRATE DEHYDRATASE"/>
    <property type="match status" value="1"/>
</dbReference>
<dbReference type="InterPro" id="IPR005656">
    <property type="entry name" value="MmgE_PrpD"/>
</dbReference>
<name>A0A1M5USH6_9BRAD</name>